<keyword evidence="4" id="KW-0378">Hydrolase</keyword>
<gene>
    <name evidence="4" type="primary">phnC_3</name>
    <name evidence="4" type="ORF">C1752_14300</name>
</gene>
<dbReference type="GO" id="GO:0016887">
    <property type="term" value="F:ATP hydrolysis activity"/>
    <property type="evidence" value="ECO:0007669"/>
    <property type="project" value="InterPro"/>
</dbReference>
<evidence type="ECO:0000259" key="3">
    <source>
        <dbReference type="PROSITE" id="PS50893"/>
    </source>
</evidence>
<dbReference type="SUPFAM" id="SSF52540">
    <property type="entry name" value="P-loop containing nucleoside triphosphate hydrolases"/>
    <property type="match status" value="1"/>
</dbReference>
<sequence length="251" mass="27481">MGEPVFELAQVSRQFGDVMALSDLSLSIGLGERVALIGPSGAGKSTLLNLLNGSLVPSTGQVTVLGRDLSQLSPRRRRRIQRQVGTVYQQHHLVTNLSVIHNVNAGQLGHWSLGKAAWSLLWPQSKETVVQALEQVGIADKLYARADRLSGGEQQRVALARVLVQQPVAILADEPIASLDPARSHDLMALLRSLTREAGKTLVVSLHDIEFAFQYCTRLLGLCQGQLQFDLPPSQVTEGMIDRLYRFTSSR</sequence>
<evidence type="ECO:0000256" key="1">
    <source>
        <dbReference type="ARBA" id="ARBA00022741"/>
    </source>
</evidence>
<proteinExistence type="predicted"/>
<dbReference type="PROSITE" id="PS50893">
    <property type="entry name" value="ABC_TRANSPORTER_2"/>
    <property type="match status" value="1"/>
</dbReference>
<reference evidence="4 5" key="1">
    <citation type="journal article" date="2018" name="Sci. Rep.">
        <title>A novel species of the marine cyanobacterium Acaryochloris with a unique pigment content and lifestyle.</title>
        <authorList>
            <person name="Partensky F."/>
            <person name="Six C."/>
            <person name="Ratin M."/>
            <person name="Garczarek L."/>
            <person name="Vaulot D."/>
            <person name="Probert I."/>
            <person name="Calteau A."/>
            <person name="Gourvil P."/>
            <person name="Marie D."/>
            <person name="Grebert T."/>
            <person name="Bouchier C."/>
            <person name="Le Panse S."/>
            <person name="Gachenot M."/>
            <person name="Rodriguez F."/>
            <person name="Garrido J.L."/>
        </authorList>
    </citation>
    <scope>NUCLEOTIDE SEQUENCE [LARGE SCALE GENOMIC DNA]</scope>
    <source>
        <strain evidence="4 5">RCC1774</strain>
    </source>
</reference>
<comment type="caution">
    <text evidence="4">The sequence shown here is derived from an EMBL/GenBank/DDBJ whole genome shotgun (WGS) entry which is preliminary data.</text>
</comment>
<dbReference type="AlphaFoldDB" id="A0A2W1JEZ4"/>
<evidence type="ECO:0000313" key="5">
    <source>
        <dbReference type="Proteomes" id="UP000248857"/>
    </source>
</evidence>
<evidence type="ECO:0000313" key="4">
    <source>
        <dbReference type="EMBL" id="PZD70305.1"/>
    </source>
</evidence>
<protein>
    <submittedName>
        <fullName evidence="4">Phosphate-import ATP-binding protein PhnC</fullName>
        <ecNumber evidence="4">3.6.3.27</ecNumber>
    </submittedName>
</protein>
<dbReference type="PANTHER" id="PTHR24220">
    <property type="entry name" value="IMPORT ATP-BINDING PROTEIN"/>
    <property type="match status" value="1"/>
</dbReference>
<organism evidence="4 5">
    <name type="scientific">Acaryochloris thomasi RCC1774</name>
    <dbReference type="NCBI Taxonomy" id="1764569"/>
    <lineage>
        <taxon>Bacteria</taxon>
        <taxon>Bacillati</taxon>
        <taxon>Cyanobacteriota</taxon>
        <taxon>Cyanophyceae</taxon>
        <taxon>Acaryochloridales</taxon>
        <taxon>Acaryochloridaceae</taxon>
        <taxon>Acaryochloris</taxon>
        <taxon>Acaryochloris thomasi</taxon>
    </lineage>
</organism>
<dbReference type="InterPro" id="IPR003439">
    <property type="entry name" value="ABC_transporter-like_ATP-bd"/>
</dbReference>
<dbReference type="EMBL" id="PQWO01000044">
    <property type="protein sequence ID" value="PZD70305.1"/>
    <property type="molecule type" value="Genomic_DNA"/>
</dbReference>
<dbReference type="EC" id="3.6.3.27" evidence="4"/>
<feature type="domain" description="ABC transporter" evidence="3">
    <location>
        <begin position="6"/>
        <end position="249"/>
    </location>
</feature>
<dbReference type="PANTHER" id="PTHR24220:SF659">
    <property type="entry name" value="TRANSPORTER, PUTATIVE-RELATED"/>
    <property type="match status" value="1"/>
</dbReference>
<dbReference type="Proteomes" id="UP000248857">
    <property type="component" value="Unassembled WGS sequence"/>
</dbReference>
<dbReference type="GO" id="GO:0022857">
    <property type="term" value="F:transmembrane transporter activity"/>
    <property type="evidence" value="ECO:0007669"/>
    <property type="project" value="TreeGrafter"/>
</dbReference>
<evidence type="ECO:0000256" key="2">
    <source>
        <dbReference type="ARBA" id="ARBA00022840"/>
    </source>
</evidence>
<keyword evidence="5" id="KW-1185">Reference proteome</keyword>
<dbReference type="RefSeq" id="WP_110989134.1">
    <property type="nucleotide sequence ID" value="NZ_CAWNWM010000044.1"/>
</dbReference>
<keyword evidence="2 4" id="KW-0067">ATP-binding</keyword>
<dbReference type="InterPro" id="IPR027417">
    <property type="entry name" value="P-loop_NTPase"/>
</dbReference>
<dbReference type="GO" id="GO:0005524">
    <property type="term" value="F:ATP binding"/>
    <property type="evidence" value="ECO:0007669"/>
    <property type="project" value="UniProtKB-KW"/>
</dbReference>
<dbReference type="InterPro" id="IPR017871">
    <property type="entry name" value="ABC_transporter-like_CS"/>
</dbReference>
<keyword evidence="1" id="KW-0547">Nucleotide-binding</keyword>
<dbReference type="SMART" id="SM00382">
    <property type="entry name" value="AAA"/>
    <property type="match status" value="1"/>
</dbReference>
<dbReference type="Gene3D" id="3.40.50.300">
    <property type="entry name" value="P-loop containing nucleotide triphosphate hydrolases"/>
    <property type="match status" value="1"/>
</dbReference>
<dbReference type="GO" id="GO:0005886">
    <property type="term" value="C:plasma membrane"/>
    <property type="evidence" value="ECO:0007669"/>
    <property type="project" value="TreeGrafter"/>
</dbReference>
<dbReference type="InterPro" id="IPR015854">
    <property type="entry name" value="ABC_transpr_LolD-like"/>
</dbReference>
<accession>A0A2W1JEZ4</accession>
<name>A0A2W1JEZ4_9CYAN</name>
<dbReference type="InterPro" id="IPR003593">
    <property type="entry name" value="AAA+_ATPase"/>
</dbReference>
<dbReference type="PROSITE" id="PS00211">
    <property type="entry name" value="ABC_TRANSPORTER_1"/>
    <property type="match status" value="1"/>
</dbReference>
<dbReference type="Pfam" id="PF00005">
    <property type="entry name" value="ABC_tran"/>
    <property type="match status" value="1"/>
</dbReference>
<dbReference type="OrthoDB" id="9802264at2"/>